<sequence length="60" mass="7427">MLDKFYKLRNTNTNATMFYDELSDFLFYKGWRIEREAKISEVDYVEYLAVEHDLMEEIYE</sequence>
<dbReference type="EMBL" id="LR798315">
    <property type="protein sequence ID" value="CAB5222688.1"/>
    <property type="molecule type" value="Genomic_DNA"/>
</dbReference>
<accession>A0A6J7X0P6</accession>
<proteinExistence type="predicted"/>
<name>A0A6J7X0P6_9CAUD</name>
<organism evidence="1">
    <name type="scientific">uncultured Caudovirales phage</name>
    <dbReference type="NCBI Taxonomy" id="2100421"/>
    <lineage>
        <taxon>Viruses</taxon>
        <taxon>Duplodnaviria</taxon>
        <taxon>Heunggongvirae</taxon>
        <taxon>Uroviricota</taxon>
        <taxon>Caudoviricetes</taxon>
        <taxon>Peduoviridae</taxon>
        <taxon>Maltschvirus</taxon>
        <taxon>Maltschvirus maltsch</taxon>
    </lineage>
</organism>
<evidence type="ECO:0000313" key="1">
    <source>
        <dbReference type="EMBL" id="CAB5222688.1"/>
    </source>
</evidence>
<gene>
    <name evidence="1" type="ORF">UFOVP369_25</name>
</gene>
<protein>
    <submittedName>
        <fullName evidence="1">Uncharacterized protein</fullName>
    </submittedName>
</protein>
<reference evidence="1" key="1">
    <citation type="submission" date="2020-05" db="EMBL/GenBank/DDBJ databases">
        <authorList>
            <person name="Chiriac C."/>
            <person name="Salcher M."/>
            <person name="Ghai R."/>
            <person name="Kavagutti S V."/>
        </authorList>
    </citation>
    <scope>NUCLEOTIDE SEQUENCE</scope>
</reference>